<sequence length="85" mass="9009">MGDEAAATPAPVKTTTSGAQGLIHGNAWLTAAAVAAYSTRALWLKMRKLLAAKTKSKDEADDDELELEEQPMPPGLIQTVDVCPM</sequence>
<name>A0A9C6T731_DROAB</name>
<dbReference type="GeneID" id="127565619"/>
<organism evidence="2 3">
    <name type="scientific">Drosophila albomicans</name>
    <name type="common">Fruit fly</name>
    <dbReference type="NCBI Taxonomy" id="7291"/>
    <lineage>
        <taxon>Eukaryota</taxon>
        <taxon>Metazoa</taxon>
        <taxon>Ecdysozoa</taxon>
        <taxon>Arthropoda</taxon>
        <taxon>Hexapoda</taxon>
        <taxon>Insecta</taxon>
        <taxon>Pterygota</taxon>
        <taxon>Neoptera</taxon>
        <taxon>Endopterygota</taxon>
        <taxon>Diptera</taxon>
        <taxon>Brachycera</taxon>
        <taxon>Muscomorpha</taxon>
        <taxon>Ephydroidea</taxon>
        <taxon>Drosophilidae</taxon>
        <taxon>Drosophila</taxon>
    </lineage>
</organism>
<reference evidence="3" key="1">
    <citation type="submission" date="2025-08" db="UniProtKB">
        <authorList>
            <consortium name="RefSeq"/>
        </authorList>
    </citation>
    <scope>IDENTIFICATION</scope>
    <source>
        <strain evidence="3">15112-1751.03</strain>
        <tissue evidence="3">Whole Adult</tissue>
    </source>
</reference>
<accession>A0A9C6T731</accession>
<evidence type="ECO:0000256" key="1">
    <source>
        <dbReference type="SAM" id="MobiDB-lite"/>
    </source>
</evidence>
<feature type="region of interest" description="Disordered" evidence="1">
    <location>
        <begin position="55"/>
        <end position="85"/>
    </location>
</feature>
<dbReference type="RefSeq" id="XP_051860992.1">
    <property type="nucleotide sequence ID" value="XM_052005032.1"/>
</dbReference>
<evidence type="ECO:0000313" key="3">
    <source>
        <dbReference type="RefSeq" id="XP_051860992.1"/>
    </source>
</evidence>
<dbReference type="Proteomes" id="UP000515160">
    <property type="component" value="Chromosome 3"/>
</dbReference>
<dbReference type="AlphaFoldDB" id="A0A9C6T731"/>
<gene>
    <name evidence="3" type="primary">LOC127565619</name>
</gene>
<protein>
    <submittedName>
        <fullName evidence="3">Uncharacterized protein LOC127565619</fullName>
    </submittedName>
</protein>
<evidence type="ECO:0000313" key="2">
    <source>
        <dbReference type="Proteomes" id="UP000515160"/>
    </source>
</evidence>
<proteinExistence type="predicted"/>
<keyword evidence="2" id="KW-1185">Reference proteome</keyword>
<feature type="compositionally biased region" description="Acidic residues" evidence="1">
    <location>
        <begin position="59"/>
        <end position="69"/>
    </location>
</feature>